<evidence type="ECO:0008006" key="5">
    <source>
        <dbReference type="Google" id="ProtNLM"/>
    </source>
</evidence>
<reference evidence="3 4" key="1">
    <citation type="submission" date="2018-08" db="EMBL/GenBank/DDBJ databases">
        <title>Meiothermus roseus NBRC 110900 genome sequencing project.</title>
        <authorList>
            <person name="Da Costa M.S."/>
            <person name="Albuquerque L."/>
            <person name="Raposo P."/>
            <person name="Froufe H.J.C."/>
            <person name="Barroso C.S."/>
            <person name="Egas C."/>
        </authorList>
    </citation>
    <scope>NUCLEOTIDE SEQUENCE [LARGE SCALE GENOMIC DNA]</scope>
    <source>
        <strain evidence="3 4">NBRC 110900</strain>
    </source>
</reference>
<evidence type="ECO:0000256" key="2">
    <source>
        <dbReference type="SAM" id="SignalP"/>
    </source>
</evidence>
<dbReference type="OrthoDB" id="9959571at2"/>
<dbReference type="AlphaFoldDB" id="A0A399F0F6"/>
<evidence type="ECO:0000256" key="1">
    <source>
        <dbReference type="SAM" id="MobiDB-lite"/>
    </source>
</evidence>
<accession>A0A399F0F6</accession>
<feature type="chain" id="PRO_5017381759" description="MetA-pathway of phenol degradation" evidence="2">
    <location>
        <begin position="20"/>
        <end position="245"/>
    </location>
</feature>
<keyword evidence="2" id="KW-0732">Signal</keyword>
<protein>
    <recommendedName>
        <fullName evidence="5">MetA-pathway of phenol degradation</fullName>
    </recommendedName>
</protein>
<dbReference type="EMBL" id="QWLA01000003">
    <property type="protein sequence ID" value="RIH89460.1"/>
    <property type="molecule type" value="Genomic_DNA"/>
</dbReference>
<dbReference type="RefSeq" id="WP_119275715.1">
    <property type="nucleotide sequence ID" value="NZ_QWLA01000003.1"/>
</dbReference>
<sequence>MKKLLLVLWAVFALPPALAQGFSLALRLENRPLLEDWEIALQGTYSLELQPELTVGLRGYANVASVQGSGGPGPGVPGEGRGRGRPEDRGAVVGLGLSPYLEYARRLLDDPALQLGAYAGARADLSLSLPGYAFGFDIAPYAGVDLGWLLDEDWELISNLEARFYLVPPGPYLSSYLEFDFYGFQPATLYGGYSFYLDAPLSGSPSLGQGPYLGVFYPLLEGLSAQGEVGADGAWYAFVRLRLRF</sequence>
<gene>
    <name evidence="3" type="ORF">Mrose_00361</name>
</gene>
<feature type="compositionally biased region" description="Gly residues" evidence="1">
    <location>
        <begin position="68"/>
        <end position="79"/>
    </location>
</feature>
<evidence type="ECO:0000313" key="3">
    <source>
        <dbReference type="EMBL" id="RIH89460.1"/>
    </source>
</evidence>
<evidence type="ECO:0000313" key="4">
    <source>
        <dbReference type="Proteomes" id="UP000265341"/>
    </source>
</evidence>
<feature type="signal peptide" evidence="2">
    <location>
        <begin position="1"/>
        <end position="19"/>
    </location>
</feature>
<comment type="caution">
    <text evidence="3">The sequence shown here is derived from an EMBL/GenBank/DDBJ whole genome shotgun (WGS) entry which is preliminary data.</text>
</comment>
<name>A0A399F0F6_9DEIN</name>
<organism evidence="3 4">
    <name type="scientific">Calidithermus roseus</name>
    <dbReference type="NCBI Taxonomy" id="1644118"/>
    <lineage>
        <taxon>Bacteria</taxon>
        <taxon>Thermotogati</taxon>
        <taxon>Deinococcota</taxon>
        <taxon>Deinococci</taxon>
        <taxon>Thermales</taxon>
        <taxon>Thermaceae</taxon>
        <taxon>Calidithermus</taxon>
    </lineage>
</organism>
<feature type="region of interest" description="Disordered" evidence="1">
    <location>
        <begin position="66"/>
        <end position="88"/>
    </location>
</feature>
<proteinExistence type="predicted"/>
<keyword evidence="4" id="KW-1185">Reference proteome</keyword>
<dbReference type="Proteomes" id="UP000265341">
    <property type="component" value="Unassembled WGS sequence"/>
</dbReference>